<feature type="region of interest" description="Disordered" evidence="1">
    <location>
        <begin position="658"/>
        <end position="679"/>
    </location>
</feature>
<feature type="region of interest" description="Disordered" evidence="1">
    <location>
        <begin position="866"/>
        <end position="907"/>
    </location>
</feature>
<feature type="region of interest" description="Disordered" evidence="1">
    <location>
        <begin position="1068"/>
        <end position="1141"/>
    </location>
</feature>
<feature type="compositionally biased region" description="Basic and acidic residues" evidence="1">
    <location>
        <begin position="191"/>
        <end position="203"/>
    </location>
</feature>
<dbReference type="AlphaFoldDB" id="A0A0M9G814"/>
<name>A0A0M9G814_LEPPY</name>
<dbReference type="OMA" id="HIFPLFR"/>
<feature type="compositionally biased region" description="Low complexity" evidence="1">
    <location>
        <begin position="33"/>
        <end position="42"/>
    </location>
</feature>
<feature type="region of interest" description="Disordered" evidence="1">
    <location>
        <begin position="526"/>
        <end position="576"/>
    </location>
</feature>
<feature type="region of interest" description="Disordered" evidence="1">
    <location>
        <begin position="1"/>
        <end position="51"/>
    </location>
</feature>
<reference evidence="2 3" key="1">
    <citation type="submission" date="2015-07" db="EMBL/GenBank/DDBJ databases">
        <title>High-quality genome of monoxenous trypanosomatid Leptomonas pyrrhocoris.</title>
        <authorList>
            <person name="Flegontov P."/>
            <person name="Butenko A."/>
            <person name="Firsov S."/>
            <person name="Vlcek C."/>
            <person name="Logacheva M.D."/>
            <person name="Field M."/>
            <person name="Filatov D."/>
            <person name="Flegontova O."/>
            <person name="Gerasimov E."/>
            <person name="Jackson A.P."/>
            <person name="Kelly S."/>
            <person name="Opperdoes F."/>
            <person name="O'Reilly A."/>
            <person name="Votypka J."/>
            <person name="Yurchenko V."/>
            <person name="Lukes J."/>
        </authorList>
    </citation>
    <scope>NUCLEOTIDE SEQUENCE [LARGE SCALE GENOMIC DNA]</scope>
    <source>
        <strain evidence="2">H10</strain>
    </source>
</reference>
<feature type="compositionally biased region" description="Gly residues" evidence="1">
    <location>
        <begin position="431"/>
        <end position="442"/>
    </location>
</feature>
<comment type="caution">
    <text evidence="2">The sequence shown here is derived from an EMBL/GenBank/DDBJ whole genome shotgun (WGS) entry which is preliminary data.</text>
</comment>
<feature type="compositionally biased region" description="Low complexity" evidence="1">
    <location>
        <begin position="414"/>
        <end position="427"/>
    </location>
</feature>
<keyword evidence="3" id="KW-1185">Reference proteome</keyword>
<feature type="region of interest" description="Disordered" evidence="1">
    <location>
        <begin position="487"/>
        <end position="507"/>
    </location>
</feature>
<evidence type="ECO:0000313" key="3">
    <source>
        <dbReference type="Proteomes" id="UP000037923"/>
    </source>
</evidence>
<dbReference type="RefSeq" id="XP_015662767.1">
    <property type="nucleotide sequence ID" value="XM_015799289.1"/>
</dbReference>
<feature type="compositionally biased region" description="Polar residues" evidence="1">
    <location>
        <begin position="562"/>
        <end position="575"/>
    </location>
</feature>
<organism evidence="2 3">
    <name type="scientific">Leptomonas pyrrhocoris</name>
    <name type="common">Firebug parasite</name>
    <dbReference type="NCBI Taxonomy" id="157538"/>
    <lineage>
        <taxon>Eukaryota</taxon>
        <taxon>Discoba</taxon>
        <taxon>Euglenozoa</taxon>
        <taxon>Kinetoplastea</taxon>
        <taxon>Metakinetoplastina</taxon>
        <taxon>Trypanosomatida</taxon>
        <taxon>Trypanosomatidae</taxon>
        <taxon>Leishmaniinae</taxon>
        <taxon>Leptomonas</taxon>
    </lineage>
</organism>
<feature type="compositionally biased region" description="Low complexity" evidence="1">
    <location>
        <begin position="1105"/>
        <end position="1118"/>
    </location>
</feature>
<feature type="compositionally biased region" description="Gly residues" evidence="1">
    <location>
        <begin position="531"/>
        <end position="540"/>
    </location>
</feature>
<feature type="region of interest" description="Disordered" evidence="1">
    <location>
        <begin position="394"/>
        <end position="453"/>
    </location>
</feature>
<dbReference type="GeneID" id="26902632"/>
<feature type="region of interest" description="Disordered" evidence="1">
    <location>
        <begin position="191"/>
        <end position="235"/>
    </location>
</feature>
<dbReference type="VEuPathDB" id="TriTrypDB:LpyrH10_03_4880"/>
<evidence type="ECO:0000256" key="1">
    <source>
        <dbReference type="SAM" id="MobiDB-lite"/>
    </source>
</evidence>
<proteinExistence type="predicted"/>
<gene>
    <name evidence="2" type="ORF">ABB37_02337</name>
</gene>
<dbReference type="OrthoDB" id="273455at2759"/>
<accession>A0A0M9G814</accession>
<feature type="compositionally biased region" description="Low complexity" evidence="1">
    <location>
        <begin position="662"/>
        <end position="679"/>
    </location>
</feature>
<protein>
    <submittedName>
        <fullName evidence="2">Uncharacterized protein</fullName>
    </submittedName>
</protein>
<sequence length="1170" mass="124266">MNANMRTSKRKRERTGSLSPPPRTSNGIGGSGNNPAAHNPSPASSPPPSPATFVGLLQYRCGSDNAHQRHSFVMRHNLLHMQALQEVLRRTSLAEMRDREIVEWLQGTERWLREFHQPLAAPDAASGSGHDGGSGVAFPSSSSAAAVVTGDSFSRVYGGALSELRLLVIGVLHTMPWWRVVETVAKSHTEVAGRGDDGVDHGRASSSQGGVAQRNAGHNSSSGGGGRGQRGNVTKQRTFDGVGSEAADRVLAAHHAITRWHVRLQVAFERVCLVLIEKSQHTVRGVLEVLLKPCQLRPPVRDGARRTIPTDSFIRVLNAVATLYSSRYVIELLEGCIADFMPRRRWVERRHHVACTAVLLYVALEGHTPAYHPRLGNSQSLQRAIELLKSLRPRGEEGGGLGGSPWRLPHATLSSSSFVPGSGTSEDSGTDVGGGGGGGGGSSSATSERPSRRGRRLLPSAMEGSVLPAGYVSATLFEDARRGGLGLRQPALSRPGATAARTVAASDTELSDGTIAGGVYRESTGVLVTRNGGGGGGEGGSDSSSTAASQHGHTKRSRHGGSPQQEQDGSHSTAGGVTALNMNATAAATSLESLLDVSAEHNNKLLAHRNSIIRVLLNRLLDMEQTLEPREEESHVKDATATSMSWVAQGSFRRGASSSGLGSPFGYAPPSGPASPSTLVPSTVTTVTDTNICRGGGGPSKGLLFPSAPAAAAFASDTATASSSARSSPAALSPAGVSSSGSYLLDPSHTHPHRGVPFGAGTPLPLEELFNSLSLPYLRILRDCATLVYGRLADDLRRQQVAGSCGNADWWEEILYFYLTVVTRVERPVYAVYLAPSLAMLSTEDEPVNVLHKLITLVTKGSMPVEQPRPAVSSTNGGVGGGAFGRPSAAPSAQPVRLRMAPPTGGSRRMVTMEERLRAARHVFPLFRFLRSRLDDASGEGVRRRLLKWTAQELRRLGGAGLTTSANNTSNSSVSSSGFGVYAHVRSRHLPSRESRLALVTFAQCAAISELMAVDLLPSAVPPVRAELDTSAPNREGGHFTTMAASGDASDSIAAALQPLLARYTLQTDHPDEEVSDEAAERRAEGAAEAEEENNDNAMREEPSESSVSSTSSSTPPRKQQRCPRRRQGQDAPASCEAAPRRRMDLRQMEYEGFLQPLLMANCPWQAWLR</sequence>
<dbReference type="RefSeq" id="XP_015662768.1">
    <property type="nucleotide sequence ID" value="XM_015799290.1"/>
</dbReference>
<dbReference type="Proteomes" id="UP000037923">
    <property type="component" value="Unassembled WGS sequence"/>
</dbReference>
<dbReference type="EMBL" id="LGTL01000003">
    <property type="protein sequence ID" value="KPA84329.1"/>
    <property type="molecule type" value="Genomic_DNA"/>
</dbReference>
<evidence type="ECO:0000313" key="2">
    <source>
        <dbReference type="EMBL" id="KPA84329.1"/>
    </source>
</evidence>
<dbReference type="EMBL" id="LGTL01000003">
    <property type="protein sequence ID" value="KPA84328.1"/>
    <property type="molecule type" value="Genomic_DNA"/>
</dbReference>